<feature type="compositionally biased region" description="Low complexity" evidence="1">
    <location>
        <begin position="262"/>
        <end position="274"/>
    </location>
</feature>
<dbReference type="InterPro" id="IPR012535">
    <property type="entry name" value="Cell_div_Cdc14"/>
</dbReference>
<organism evidence="2 3">
    <name type="scientific">Rhodotorula paludigena</name>
    <dbReference type="NCBI Taxonomy" id="86838"/>
    <lineage>
        <taxon>Eukaryota</taxon>
        <taxon>Fungi</taxon>
        <taxon>Dikarya</taxon>
        <taxon>Basidiomycota</taxon>
        <taxon>Pucciniomycotina</taxon>
        <taxon>Microbotryomycetes</taxon>
        <taxon>Sporidiobolales</taxon>
        <taxon>Sporidiobolaceae</taxon>
        <taxon>Rhodotorula</taxon>
    </lineage>
</organism>
<dbReference type="Pfam" id="PF08045">
    <property type="entry name" value="CDC14"/>
    <property type="match status" value="2"/>
</dbReference>
<evidence type="ECO:0000256" key="1">
    <source>
        <dbReference type="SAM" id="MobiDB-lite"/>
    </source>
</evidence>
<name>A0AAV5GC21_9BASI</name>
<keyword evidence="3" id="KW-1185">Reference proteome</keyword>
<dbReference type="EMBL" id="BQKY01000001">
    <property type="protein sequence ID" value="GJN87310.1"/>
    <property type="molecule type" value="Genomic_DNA"/>
</dbReference>
<dbReference type="PANTHER" id="PTHR34065:SF1">
    <property type="entry name" value="CELL DIVISION CONTROL PROTEIN 14"/>
    <property type="match status" value="1"/>
</dbReference>
<feature type="region of interest" description="Disordered" evidence="1">
    <location>
        <begin position="239"/>
        <end position="299"/>
    </location>
</feature>
<proteinExistence type="predicted"/>
<gene>
    <name evidence="2" type="ORF">Rhopal_000258-T1</name>
</gene>
<protein>
    <submittedName>
        <fullName evidence="2">Uncharacterized protein</fullName>
    </submittedName>
</protein>
<accession>A0AAV5GC21</accession>
<dbReference type="Proteomes" id="UP001342314">
    <property type="component" value="Unassembled WGS sequence"/>
</dbReference>
<sequence>MLLKALRGRSDRGDVDVVRQHPRVVLCGMAARSLKATLSAASDSLLSLKSDPTQHAAALADLERLVASLALDPHHSLLDAFLRHQDSFHRNTTATLLEWLGRILTKQPTAGAEYAAETGDNILRCLRLIQGLLLLHRPSQRLFGRRSSLENMRVFEELDGLAAVVKVLKDKSAEHVVRIKAIELLYYYLLPESSFTAAAPPSPESSFSSGSSAATSTYDSRIFAESSNLPHLLATAADFVPQTPQKARPHSSYGSDDRMPFSPSARSARTSTSSRESEPAPPALEPFHSSLDLAPSAQD</sequence>
<comment type="caution">
    <text evidence="2">The sequence shown here is derived from an EMBL/GenBank/DDBJ whole genome shotgun (WGS) entry which is preliminary data.</text>
</comment>
<evidence type="ECO:0000313" key="3">
    <source>
        <dbReference type="Proteomes" id="UP001342314"/>
    </source>
</evidence>
<dbReference type="AlphaFoldDB" id="A0AAV5GC21"/>
<evidence type="ECO:0000313" key="2">
    <source>
        <dbReference type="EMBL" id="GJN87310.1"/>
    </source>
</evidence>
<reference evidence="2 3" key="1">
    <citation type="submission" date="2021-12" db="EMBL/GenBank/DDBJ databases">
        <title>High titer production of polyol ester of fatty acids by Rhodotorula paludigena BS15 towards product separation-free biomass refinery.</title>
        <authorList>
            <person name="Mano J."/>
            <person name="Ono H."/>
            <person name="Tanaka T."/>
            <person name="Naito K."/>
            <person name="Sushida H."/>
            <person name="Ike M."/>
            <person name="Tokuyasu K."/>
            <person name="Kitaoka M."/>
        </authorList>
    </citation>
    <scope>NUCLEOTIDE SEQUENCE [LARGE SCALE GENOMIC DNA]</scope>
    <source>
        <strain evidence="2 3">BS15</strain>
    </source>
</reference>
<dbReference type="PANTHER" id="PTHR34065">
    <property type="entry name" value="CELL DIVISION CONTROL PROTEIN 14"/>
    <property type="match status" value="1"/>
</dbReference>